<dbReference type="EMBL" id="KV440980">
    <property type="protein sequence ID" value="OAD74031.1"/>
    <property type="molecule type" value="Genomic_DNA"/>
</dbReference>
<dbReference type="VEuPathDB" id="FungiDB:PHYBLDRAFT_158858"/>
<dbReference type="InParanoid" id="A0A163AK40"/>
<dbReference type="RefSeq" id="XP_018292071.1">
    <property type="nucleotide sequence ID" value="XM_018433868.1"/>
</dbReference>
<dbReference type="GeneID" id="28994774"/>
<accession>A0A163AK40</accession>
<evidence type="ECO:0008006" key="3">
    <source>
        <dbReference type="Google" id="ProtNLM"/>
    </source>
</evidence>
<keyword evidence="2" id="KW-1185">Reference proteome</keyword>
<dbReference type="STRING" id="763407.A0A163AK40"/>
<organism evidence="1 2">
    <name type="scientific">Phycomyces blakesleeanus (strain ATCC 8743b / DSM 1359 / FGSC 10004 / NBRC 33097 / NRRL 1555)</name>
    <dbReference type="NCBI Taxonomy" id="763407"/>
    <lineage>
        <taxon>Eukaryota</taxon>
        <taxon>Fungi</taxon>
        <taxon>Fungi incertae sedis</taxon>
        <taxon>Mucoromycota</taxon>
        <taxon>Mucoromycotina</taxon>
        <taxon>Mucoromycetes</taxon>
        <taxon>Mucorales</taxon>
        <taxon>Phycomycetaceae</taxon>
        <taxon>Phycomyces</taxon>
    </lineage>
</organism>
<gene>
    <name evidence="1" type="ORF">PHYBLDRAFT_158858</name>
</gene>
<evidence type="ECO:0000313" key="2">
    <source>
        <dbReference type="Proteomes" id="UP000077315"/>
    </source>
</evidence>
<name>A0A163AK40_PHYB8</name>
<sequence length="66" mass="7444">METHADYPMDVIRKRRIDFSAPVRACVNCHQMSLPMHPNGKPSDPTSFASWYQSIGNRCLCGGLFT</sequence>
<dbReference type="AlphaFoldDB" id="A0A163AK40"/>
<proteinExistence type="predicted"/>
<reference evidence="2" key="1">
    <citation type="submission" date="2015-06" db="EMBL/GenBank/DDBJ databases">
        <title>Expansion of signal transduction pathways in fungi by whole-genome duplication.</title>
        <authorList>
            <consortium name="DOE Joint Genome Institute"/>
            <person name="Corrochano L.M."/>
            <person name="Kuo A."/>
            <person name="Marcet-Houben M."/>
            <person name="Polaino S."/>
            <person name="Salamov A."/>
            <person name="Villalobos J.M."/>
            <person name="Alvarez M.I."/>
            <person name="Avalos J."/>
            <person name="Benito E.P."/>
            <person name="Benoit I."/>
            <person name="Burger G."/>
            <person name="Camino L.P."/>
            <person name="Canovas D."/>
            <person name="Cerda-Olmedo E."/>
            <person name="Cheng J.-F."/>
            <person name="Dominguez A."/>
            <person name="Elias M."/>
            <person name="Eslava A.P."/>
            <person name="Glaser F."/>
            <person name="Grimwood J."/>
            <person name="Gutierrez G."/>
            <person name="Heitman J."/>
            <person name="Henrissat B."/>
            <person name="Iturriaga E.A."/>
            <person name="Lang B.F."/>
            <person name="Lavin J.L."/>
            <person name="Lee S."/>
            <person name="Li W."/>
            <person name="Lindquist E."/>
            <person name="Lopez-Garcia S."/>
            <person name="Luque E.M."/>
            <person name="Marcos A.T."/>
            <person name="Martin J."/>
            <person name="McCluskey K."/>
            <person name="Medina H.R."/>
            <person name="Miralles-Duran A."/>
            <person name="Miyazaki A."/>
            <person name="Munoz-Torres E."/>
            <person name="Oguiza J.A."/>
            <person name="Ohm R."/>
            <person name="Olmedo M."/>
            <person name="Orejas M."/>
            <person name="Ortiz-Castellanos L."/>
            <person name="Pisabarro A.G."/>
            <person name="Rodriguez-Romero J."/>
            <person name="Ruiz-Herrera J."/>
            <person name="Ruiz-Vazquez R."/>
            <person name="Sanz C."/>
            <person name="Schackwitz W."/>
            <person name="Schmutz J."/>
            <person name="Shahriari M."/>
            <person name="Shelest E."/>
            <person name="Silva-Franco F."/>
            <person name="Soanes D."/>
            <person name="Syed K."/>
            <person name="Tagua V.G."/>
            <person name="Talbot N.J."/>
            <person name="Thon M."/>
            <person name="De vries R.P."/>
            <person name="Wiebenga A."/>
            <person name="Yadav J.S."/>
            <person name="Braun E.L."/>
            <person name="Baker S."/>
            <person name="Garre V."/>
            <person name="Horwitz B."/>
            <person name="Torres-Martinez S."/>
            <person name="Idnurm A."/>
            <person name="Herrera-Estrella A."/>
            <person name="Gabaldon T."/>
            <person name="Grigoriev I.V."/>
        </authorList>
    </citation>
    <scope>NUCLEOTIDE SEQUENCE [LARGE SCALE GENOMIC DNA]</scope>
    <source>
        <strain evidence="2">NRRL 1555(-)</strain>
    </source>
</reference>
<protein>
    <recommendedName>
        <fullName evidence="3">Mediator of RNA polymerase II transcription subunit 16</fullName>
    </recommendedName>
</protein>
<dbReference type="Proteomes" id="UP000077315">
    <property type="component" value="Unassembled WGS sequence"/>
</dbReference>
<evidence type="ECO:0000313" key="1">
    <source>
        <dbReference type="EMBL" id="OAD74031.1"/>
    </source>
</evidence>